<evidence type="ECO:0000313" key="1">
    <source>
        <dbReference type="EMBL" id="EDP6814194.1"/>
    </source>
</evidence>
<name>A0A6N6BAY2_CAMLA</name>
<proteinExistence type="predicted"/>
<protein>
    <submittedName>
        <fullName evidence="1">Uncharacterized protein</fullName>
    </submittedName>
</protein>
<dbReference type="AlphaFoldDB" id="A0A6N6BAY2"/>
<accession>A0A6N6BAY2</accession>
<gene>
    <name evidence="1" type="ORF">GL567_01190</name>
</gene>
<dbReference type="RefSeq" id="WP_214098812.1">
    <property type="nucleotide sequence ID" value="NZ_JAHCYN010000014.1"/>
</dbReference>
<comment type="caution">
    <text evidence="1">The sequence shown here is derived from an EMBL/GenBank/DDBJ whole genome shotgun (WGS) entry which is preliminary data.</text>
</comment>
<dbReference type="EMBL" id="AANNSE010000001">
    <property type="protein sequence ID" value="EDP6814194.1"/>
    <property type="molecule type" value="Genomic_DNA"/>
</dbReference>
<evidence type="ECO:0000313" key="2">
    <source>
        <dbReference type="Proteomes" id="UP000471322"/>
    </source>
</evidence>
<dbReference type="Proteomes" id="UP000471322">
    <property type="component" value="Unassembled WGS sequence"/>
</dbReference>
<sequence length="174" mass="20118">MNQEQTTRDLSWLKEFENHYIGPYTKERNGILTCSEKGKIFSLNILAEDISMFKIKLDKGYFSEQSTHKKCDYMAVDEIKNITIFIELKGKELDCAYQQILTTVDELQKKGLIFKKKYCSAITSKRKHVISNSASVKALMKQISNKGITILNTTNIISKYNLIKENTQYTIKQI</sequence>
<reference evidence="1 2" key="1">
    <citation type="submission" date="2019-11" db="EMBL/GenBank/DDBJ databases">
        <authorList>
            <consortium name="PulseNet: The National Subtyping Network for Foodborne Disease Surveillance"/>
            <person name="Tarr C.L."/>
            <person name="Trees E."/>
            <person name="Katz L.S."/>
            <person name="Carleton-Romer H.A."/>
            <person name="Stroika S."/>
            <person name="Kucerova Z."/>
            <person name="Roache K.F."/>
            <person name="Sabol A.L."/>
            <person name="Besser J."/>
            <person name="Gerner-Smidt P."/>
        </authorList>
    </citation>
    <scope>NUCLEOTIDE SEQUENCE [LARGE SCALE GENOMIC DNA]</scope>
    <source>
        <strain evidence="1 2">PNUSAC013627</strain>
    </source>
</reference>
<organism evidence="1 2">
    <name type="scientific">Campylobacter lari</name>
    <dbReference type="NCBI Taxonomy" id="201"/>
    <lineage>
        <taxon>Bacteria</taxon>
        <taxon>Pseudomonadati</taxon>
        <taxon>Campylobacterota</taxon>
        <taxon>Epsilonproteobacteria</taxon>
        <taxon>Campylobacterales</taxon>
        <taxon>Campylobacteraceae</taxon>
        <taxon>Campylobacter</taxon>
    </lineage>
</organism>